<evidence type="ECO:0000313" key="1">
    <source>
        <dbReference type="Ensembl" id="ENSCCEP00000015725.1"/>
    </source>
</evidence>
<dbReference type="AlphaFoldDB" id="A0A8C0ZF48"/>
<reference evidence="1" key="2">
    <citation type="submission" date="2025-09" db="UniProtKB">
        <authorList>
            <consortium name="Ensembl"/>
        </authorList>
    </citation>
    <scope>IDENTIFICATION</scope>
</reference>
<accession>A0A8C0ZF48</accession>
<organism evidence="1 2">
    <name type="scientific">Cyanistes caeruleus</name>
    <name type="common">Eurasian blue tit</name>
    <name type="synonym">Parus caeruleus</name>
    <dbReference type="NCBI Taxonomy" id="156563"/>
    <lineage>
        <taxon>Eukaryota</taxon>
        <taxon>Metazoa</taxon>
        <taxon>Chordata</taxon>
        <taxon>Craniata</taxon>
        <taxon>Vertebrata</taxon>
        <taxon>Euteleostomi</taxon>
        <taxon>Archelosauria</taxon>
        <taxon>Archosauria</taxon>
        <taxon>Dinosauria</taxon>
        <taxon>Saurischia</taxon>
        <taxon>Theropoda</taxon>
        <taxon>Coelurosauria</taxon>
        <taxon>Aves</taxon>
        <taxon>Neognathae</taxon>
        <taxon>Neoaves</taxon>
        <taxon>Telluraves</taxon>
        <taxon>Australaves</taxon>
        <taxon>Passeriformes</taxon>
        <taxon>Paridae</taxon>
        <taxon>Cyanistes</taxon>
    </lineage>
</organism>
<sequence length="125" mass="14287">CLCLKEHAKKRWMTEFHHVPCHCLKLISLRGMDEITQSSSKSLKAEVVQETGEWMFSSASTGWRHSLTHIIKHPSCYCQIFRTLCSSIRSPLALLSSKHPQPLQLLLIRPVSQAFTLLWTQSTPT</sequence>
<keyword evidence="2" id="KW-1185">Reference proteome</keyword>
<protein>
    <submittedName>
        <fullName evidence="1">Uncharacterized protein</fullName>
    </submittedName>
</protein>
<evidence type="ECO:0000313" key="2">
    <source>
        <dbReference type="Proteomes" id="UP000694410"/>
    </source>
</evidence>
<proteinExistence type="predicted"/>
<reference evidence="1" key="1">
    <citation type="submission" date="2025-08" db="UniProtKB">
        <authorList>
            <consortium name="Ensembl"/>
        </authorList>
    </citation>
    <scope>IDENTIFICATION</scope>
</reference>
<dbReference type="Ensembl" id="ENSCCET00000024371.1">
    <property type="protein sequence ID" value="ENSCCEP00000015725.1"/>
    <property type="gene ID" value="ENSCCEG00000014826.1"/>
</dbReference>
<name>A0A8C0ZF48_CYACU</name>
<dbReference type="Proteomes" id="UP000694410">
    <property type="component" value="Unplaced"/>
</dbReference>